<accession>A0ABT7PQI2</accession>
<keyword evidence="4" id="KW-1185">Reference proteome</keyword>
<protein>
    <submittedName>
        <fullName evidence="3">PQQ-binding-like beta-propeller repeat protein</fullName>
    </submittedName>
</protein>
<feature type="chain" id="PRO_5046508986" evidence="1">
    <location>
        <begin position="22"/>
        <end position="426"/>
    </location>
</feature>
<organism evidence="3 4">
    <name type="scientific">Roseiconus lacunae</name>
    <dbReference type="NCBI Taxonomy" id="2605694"/>
    <lineage>
        <taxon>Bacteria</taxon>
        <taxon>Pseudomonadati</taxon>
        <taxon>Planctomycetota</taxon>
        <taxon>Planctomycetia</taxon>
        <taxon>Pirellulales</taxon>
        <taxon>Pirellulaceae</taxon>
        <taxon>Roseiconus</taxon>
    </lineage>
</organism>
<dbReference type="SUPFAM" id="SSF50998">
    <property type="entry name" value="Quinoprotein alcohol dehydrogenase-like"/>
    <property type="match status" value="1"/>
</dbReference>
<sequence length="426" mass="46532">MPKPILSLLLLTLIAAPNAYSQTPTFPETDWPWWRGQTRQGVAFAAKSPPIRWSEEDGVAWKTPIPGRGHGAPILLGDQIFLITADESRRVQSLLCLDRNSGKQLWETVVHQGEFYNVGKREANQKSSWASSTPATDGKRVFVNFYCDKAVYTSAVALDGELLWQQRLCDYEIHQGYGSSPAIHQDLVISSADNKLGGVVAAMERETGEFVWKHQRPELPNYPSPIILNVAGKDQVIMTGCDLVTSLNPRTGEVNWEIEGATTECVTSTVTDGTHVFTSGGYPKNHVSAVVADGSGKIAWEVNTRNYVPSMLEKDGYLYMSLDAGVATCVDAKTGETMWKSRLGGTFTASPVLAGGMIYATNEEGETFIFKADPDKFELIAENKLNGTTFATPVICDGKIYLRVAKTGDGQTQDYLYCIGPSTAAP</sequence>
<evidence type="ECO:0000313" key="3">
    <source>
        <dbReference type="EMBL" id="MDM4018710.1"/>
    </source>
</evidence>
<dbReference type="Pfam" id="PF13360">
    <property type="entry name" value="PQQ_2"/>
    <property type="match status" value="1"/>
</dbReference>
<dbReference type="InterPro" id="IPR002372">
    <property type="entry name" value="PQQ_rpt_dom"/>
</dbReference>
<dbReference type="InterPro" id="IPR011047">
    <property type="entry name" value="Quinoprotein_ADH-like_sf"/>
</dbReference>
<dbReference type="Proteomes" id="UP001239462">
    <property type="component" value="Unassembled WGS sequence"/>
</dbReference>
<dbReference type="InterPro" id="IPR015943">
    <property type="entry name" value="WD40/YVTN_repeat-like_dom_sf"/>
</dbReference>
<evidence type="ECO:0000256" key="1">
    <source>
        <dbReference type="SAM" id="SignalP"/>
    </source>
</evidence>
<gene>
    <name evidence="3" type="ORF">QTN89_24870</name>
</gene>
<dbReference type="PANTHER" id="PTHR34512:SF30">
    <property type="entry name" value="OUTER MEMBRANE PROTEIN ASSEMBLY FACTOR BAMB"/>
    <property type="match status" value="1"/>
</dbReference>
<dbReference type="EMBL" id="JASZZN010000025">
    <property type="protein sequence ID" value="MDM4018710.1"/>
    <property type="molecule type" value="Genomic_DNA"/>
</dbReference>
<feature type="domain" description="Pyrrolo-quinoline quinone repeat" evidence="2">
    <location>
        <begin position="93"/>
        <end position="340"/>
    </location>
</feature>
<comment type="caution">
    <text evidence="3">The sequence shown here is derived from an EMBL/GenBank/DDBJ whole genome shotgun (WGS) entry which is preliminary data.</text>
</comment>
<proteinExistence type="predicted"/>
<dbReference type="RefSeq" id="WP_289166617.1">
    <property type="nucleotide sequence ID" value="NZ_JASZZN010000025.1"/>
</dbReference>
<dbReference type="PANTHER" id="PTHR34512">
    <property type="entry name" value="CELL SURFACE PROTEIN"/>
    <property type="match status" value="1"/>
</dbReference>
<reference evidence="3 4" key="1">
    <citation type="submission" date="2023-06" db="EMBL/GenBank/DDBJ databases">
        <title>Roseiconus lacunae JC819 isolated from Gulf of Mannar region, Tamil Nadu.</title>
        <authorList>
            <person name="Pk S."/>
            <person name="Ch S."/>
            <person name="Ch V.R."/>
        </authorList>
    </citation>
    <scope>NUCLEOTIDE SEQUENCE [LARGE SCALE GENOMIC DNA]</scope>
    <source>
        <strain evidence="3 4">JC819</strain>
    </source>
</reference>
<name>A0ABT7PQI2_9BACT</name>
<dbReference type="Gene3D" id="2.130.10.10">
    <property type="entry name" value="YVTN repeat-like/Quinoprotein amine dehydrogenase"/>
    <property type="match status" value="2"/>
</dbReference>
<evidence type="ECO:0000259" key="2">
    <source>
        <dbReference type="Pfam" id="PF13360"/>
    </source>
</evidence>
<evidence type="ECO:0000313" key="4">
    <source>
        <dbReference type="Proteomes" id="UP001239462"/>
    </source>
</evidence>
<keyword evidence="1" id="KW-0732">Signal</keyword>
<feature type="signal peptide" evidence="1">
    <location>
        <begin position="1"/>
        <end position="21"/>
    </location>
</feature>